<feature type="domain" description="Cytochrome c" evidence="4">
    <location>
        <begin position="34"/>
        <end position="114"/>
    </location>
</feature>
<dbReference type="GO" id="GO:0046872">
    <property type="term" value="F:metal ion binding"/>
    <property type="evidence" value="ECO:0007669"/>
    <property type="project" value="UniProtKB-KW"/>
</dbReference>
<proteinExistence type="predicted"/>
<dbReference type="GO" id="GO:0009055">
    <property type="term" value="F:electron transfer activity"/>
    <property type="evidence" value="ECO:0007669"/>
    <property type="project" value="InterPro"/>
</dbReference>
<keyword evidence="3" id="KW-0408">Iron</keyword>
<dbReference type="InterPro" id="IPR051459">
    <property type="entry name" value="Cytochrome_c-type_DH"/>
</dbReference>
<gene>
    <name evidence="5" type="ORF">MNBD_GAMMA20-1566</name>
</gene>
<keyword evidence="1" id="KW-0349">Heme</keyword>
<evidence type="ECO:0000259" key="4">
    <source>
        <dbReference type="PROSITE" id="PS51007"/>
    </source>
</evidence>
<dbReference type="PROSITE" id="PS51007">
    <property type="entry name" value="CYTC"/>
    <property type="match status" value="2"/>
</dbReference>
<evidence type="ECO:0000256" key="3">
    <source>
        <dbReference type="ARBA" id="ARBA00023004"/>
    </source>
</evidence>
<dbReference type="InterPro" id="IPR036909">
    <property type="entry name" value="Cyt_c-like_dom_sf"/>
</dbReference>
<dbReference type="GO" id="GO:0020037">
    <property type="term" value="F:heme binding"/>
    <property type="evidence" value="ECO:0007669"/>
    <property type="project" value="InterPro"/>
</dbReference>
<evidence type="ECO:0000256" key="1">
    <source>
        <dbReference type="ARBA" id="ARBA00022617"/>
    </source>
</evidence>
<feature type="domain" description="Cytochrome c" evidence="4">
    <location>
        <begin position="131"/>
        <end position="220"/>
    </location>
</feature>
<dbReference type="EMBL" id="UOFU01000359">
    <property type="protein sequence ID" value="VAX04035.1"/>
    <property type="molecule type" value="Genomic_DNA"/>
</dbReference>
<evidence type="ECO:0000313" key="5">
    <source>
        <dbReference type="EMBL" id="VAX04035.1"/>
    </source>
</evidence>
<organism evidence="5">
    <name type="scientific">hydrothermal vent metagenome</name>
    <dbReference type="NCBI Taxonomy" id="652676"/>
    <lineage>
        <taxon>unclassified sequences</taxon>
        <taxon>metagenomes</taxon>
        <taxon>ecological metagenomes</taxon>
    </lineage>
</organism>
<sequence>MQARQLFQRINHLTLFIALLGVSFSATVFAAESPSITTGKQLYEENCIFCHQENGIGQVGIAPSLTNKELLSIATDKFLIDTIRDGQDGTSMAAFGVLGTAGIQAIVAYLRSFEKIPNRAAEVDKQPDAFGDPRLGRQWYEQICSTCHGMAGEGYAAGGSGTAIGKRGFLSKASDGFIRETIRIGRSNTAMYGFQGPMVGLADLDDREIDDIIVYLRSLPTYQATME</sequence>
<dbReference type="SUPFAM" id="SSF46626">
    <property type="entry name" value="Cytochrome c"/>
    <property type="match status" value="2"/>
</dbReference>
<dbReference type="Pfam" id="PF00034">
    <property type="entry name" value="Cytochrom_C"/>
    <property type="match status" value="1"/>
</dbReference>
<dbReference type="Gene3D" id="1.10.760.10">
    <property type="entry name" value="Cytochrome c-like domain"/>
    <property type="match status" value="2"/>
</dbReference>
<keyword evidence="2" id="KW-0479">Metal-binding</keyword>
<dbReference type="Pfam" id="PF13442">
    <property type="entry name" value="Cytochrome_CBB3"/>
    <property type="match status" value="1"/>
</dbReference>
<dbReference type="AlphaFoldDB" id="A0A3B1BCI7"/>
<evidence type="ECO:0000256" key="2">
    <source>
        <dbReference type="ARBA" id="ARBA00022723"/>
    </source>
</evidence>
<dbReference type="PANTHER" id="PTHR35008">
    <property type="entry name" value="BLL4482 PROTEIN-RELATED"/>
    <property type="match status" value="1"/>
</dbReference>
<accession>A0A3B1BCI7</accession>
<dbReference type="PANTHER" id="PTHR35008:SF8">
    <property type="entry name" value="ALCOHOL DEHYDROGENASE CYTOCHROME C SUBUNIT"/>
    <property type="match status" value="1"/>
</dbReference>
<protein>
    <recommendedName>
        <fullName evidence="4">Cytochrome c domain-containing protein</fullName>
    </recommendedName>
</protein>
<name>A0A3B1BCI7_9ZZZZ</name>
<reference evidence="5" key="1">
    <citation type="submission" date="2018-06" db="EMBL/GenBank/DDBJ databases">
        <authorList>
            <person name="Zhirakovskaya E."/>
        </authorList>
    </citation>
    <scope>NUCLEOTIDE SEQUENCE</scope>
</reference>
<dbReference type="InterPro" id="IPR009056">
    <property type="entry name" value="Cyt_c-like_dom"/>
</dbReference>